<evidence type="ECO:0000256" key="2">
    <source>
        <dbReference type="SAM" id="Phobius"/>
    </source>
</evidence>
<feature type="domain" description="C2" evidence="3">
    <location>
        <begin position="443"/>
        <end position="580"/>
    </location>
</feature>
<gene>
    <name evidence="4" type="ORF">TSPI_10916</name>
</gene>
<dbReference type="EMBL" id="JBEUSY010000486">
    <property type="protein sequence ID" value="KAL1229644.1"/>
    <property type="molecule type" value="Genomic_DNA"/>
</dbReference>
<feature type="transmembrane region" description="Helical" evidence="2">
    <location>
        <begin position="157"/>
        <end position="180"/>
    </location>
</feature>
<name>A0ABR3K7S2_TRISP</name>
<dbReference type="SMART" id="SM00239">
    <property type="entry name" value="C2"/>
    <property type="match status" value="2"/>
</dbReference>
<dbReference type="Gene3D" id="2.60.40.150">
    <property type="entry name" value="C2 domain"/>
    <property type="match status" value="2"/>
</dbReference>
<feature type="region of interest" description="Disordered" evidence="1">
    <location>
        <begin position="198"/>
        <end position="288"/>
    </location>
</feature>
<dbReference type="SUPFAM" id="SSF49562">
    <property type="entry name" value="C2 domain (Calcium/lipid-binding domain, CaLB)"/>
    <property type="match status" value="2"/>
</dbReference>
<evidence type="ECO:0000259" key="3">
    <source>
        <dbReference type="PROSITE" id="PS50004"/>
    </source>
</evidence>
<sequence length="584" mass="65568">MGPCGVVNYTLSQICLSVTYDATSDICFGFRRLFVLPVSQWWNYHYFFNIHPLPSSPCPSGQTFVAENKYCEPSKFANFTLRAGCSAPFGCSAEMKWKIVEIPKIPHQAQVVEVLPAQFTVNNFGNFSNSEKLKMISTRSRSFAEFSKSDKFRDSNLLTTGLCVGAVLLVGVVAVTACFASRRRHRHRYSYLSPMKEPRETVRPNEVKPVISLKNAAGPGGLKKSPSPMQSPESVDSEKQHQSASGGDNVGDEESKIQRHQQAKQNCEEGGNGEDDADEQQSLAAQKSRAVAQLNGKADNSCGMLHFTLAYSFEKNALTVQICNAYGLPTRRGAFTGGKQLVDAYVKLQLLPDKQHKIKTRVVRNTCSPVYDEEFIFYGINYNQLQNTTLHFAVVAFDRYLRDEIIGEAICPLNELELRQSQQTVEMEVELVSHNWKFQTVESRGELLISISYYPSTNKINTAVLKAQNLPAFSFTGVADPYVKVYLLYNGKKIAKKKTHVKKKTIAPVYNQSFSFDLPDVSDFNIDNISIEFLVMDWDRIAKNEVMGRCEIGLRAATHDGRSHWEEISGSPGKQFAKWHHLQK</sequence>
<dbReference type="InterPro" id="IPR000008">
    <property type="entry name" value="C2_dom"/>
</dbReference>
<evidence type="ECO:0000313" key="5">
    <source>
        <dbReference type="Proteomes" id="UP001558632"/>
    </source>
</evidence>
<organism evidence="4 5">
    <name type="scientific">Trichinella spiralis</name>
    <name type="common">Trichina worm</name>
    <dbReference type="NCBI Taxonomy" id="6334"/>
    <lineage>
        <taxon>Eukaryota</taxon>
        <taxon>Metazoa</taxon>
        <taxon>Ecdysozoa</taxon>
        <taxon>Nematoda</taxon>
        <taxon>Enoplea</taxon>
        <taxon>Dorylaimia</taxon>
        <taxon>Trichinellida</taxon>
        <taxon>Trichinellidae</taxon>
        <taxon>Trichinella</taxon>
    </lineage>
</organism>
<dbReference type="InterPro" id="IPR035892">
    <property type="entry name" value="C2_domain_sf"/>
</dbReference>
<evidence type="ECO:0000256" key="1">
    <source>
        <dbReference type="SAM" id="MobiDB-lite"/>
    </source>
</evidence>
<keyword evidence="2" id="KW-1133">Transmembrane helix</keyword>
<evidence type="ECO:0000313" key="4">
    <source>
        <dbReference type="EMBL" id="KAL1229644.1"/>
    </source>
</evidence>
<comment type="caution">
    <text evidence="4">The sequence shown here is derived from an EMBL/GenBank/DDBJ whole genome shotgun (WGS) entry which is preliminary data.</text>
</comment>
<feature type="domain" description="C2" evidence="3">
    <location>
        <begin position="301"/>
        <end position="426"/>
    </location>
</feature>
<dbReference type="PROSITE" id="PS50004">
    <property type="entry name" value="C2"/>
    <property type="match status" value="2"/>
</dbReference>
<dbReference type="PANTHER" id="PTHR10024:SF369">
    <property type="entry name" value="FI18813P1"/>
    <property type="match status" value="1"/>
</dbReference>
<dbReference type="PANTHER" id="PTHR10024">
    <property type="entry name" value="SYNAPTOTAGMIN"/>
    <property type="match status" value="1"/>
</dbReference>
<protein>
    <submittedName>
        <fullName evidence="4">Synaptotagmin-11</fullName>
    </submittedName>
</protein>
<reference evidence="4 5" key="1">
    <citation type="submission" date="2024-07" db="EMBL/GenBank/DDBJ databases">
        <title>Enhanced genomic and transcriptomic resources for Trichinella pseudospiralis and T. spiralis underpin the discovery of pronounced molecular differences between stages and species.</title>
        <authorList>
            <person name="Pasi K.K."/>
            <person name="La Rosa G."/>
            <person name="Gomez-Morales M.A."/>
            <person name="Tosini F."/>
            <person name="Sumanam S."/>
            <person name="Young N.D."/>
            <person name="Chang B.C."/>
            <person name="Robin G.B."/>
        </authorList>
    </citation>
    <scope>NUCLEOTIDE SEQUENCE [LARGE SCALE GENOMIC DNA]</scope>
    <source>
        <strain evidence="4">ISS534</strain>
    </source>
</reference>
<keyword evidence="2" id="KW-0812">Transmembrane</keyword>
<proteinExistence type="predicted"/>
<accession>A0ABR3K7S2</accession>
<dbReference type="Proteomes" id="UP001558632">
    <property type="component" value="Unassembled WGS sequence"/>
</dbReference>
<dbReference type="Pfam" id="PF00168">
    <property type="entry name" value="C2"/>
    <property type="match status" value="2"/>
</dbReference>
<keyword evidence="5" id="KW-1185">Reference proteome</keyword>
<keyword evidence="2" id="KW-0472">Membrane</keyword>